<keyword evidence="2" id="KW-1185">Reference proteome</keyword>
<sequence>MTKAEVRQQLEKRNMEEVLELIEDAENGDLKELELAASLGLLRDETLNDAVLKVLQDEGVTIIYVEDEE</sequence>
<dbReference type="RefSeq" id="WP_091611084.1">
    <property type="nucleotide sequence ID" value="NZ_FNNC01000001.1"/>
</dbReference>
<evidence type="ECO:0000313" key="1">
    <source>
        <dbReference type="EMBL" id="SDW15955.1"/>
    </source>
</evidence>
<dbReference type="EMBL" id="FNNC01000001">
    <property type="protein sequence ID" value="SDW15955.1"/>
    <property type="molecule type" value="Genomic_DNA"/>
</dbReference>
<dbReference type="OrthoDB" id="2973066at2"/>
<evidence type="ECO:0000313" key="2">
    <source>
        <dbReference type="Proteomes" id="UP000199488"/>
    </source>
</evidence>
<dbReference type="STRING" id="1122204.SAMN05421781_0653"/>
<organism evidence="1 2">
    <name type="scientific">Marinococcus luteus</name>
    <dbReference type="NCBI Taxonomy" id="1122204"/>
    <lineage>
        <taxon>Bacteria</taxon>
        <taxon>Bacillati</taxon>
        <taxon>Bacillota</taxon>
        <taxon>Bacilli</taxon>
        <taxon>Bacillales</taxon>
        <taxon>Bacillaceae</taxon>
        <taxon>Marinococcus</taxon>
    </lineage>
</organism>
<reference evidence="1 2" key="1">
    <citation type="submission" date="2016-10" db="EMBL/GenBank/DDBJ databases">
        <authorList>
            <person name="de Groot N.N."/>
        </authorList>
    </citation>
    <scope>NUCLEOTIDE SEQUENCE [LARGE SCALE GENOMIC DNA]</scope>
    <source>
        <strain evidence="1 2">DSM 23126</strain>
    </source>
</reference>
<gene>
    <name evidence="1" type="ORF">SAMN05421781_0653</name>
</gene>
<proteinExistence type="predicted"/>
<dbReference type="AlphaFoldDB" id="A0A1H2R9I1"/>
<name>A0A1H2R9I1_9BACI</name>
<dbReference type="Proteomes" id="UP000199488">
    <property type="component" value="Unassembled WGS sequence"/>
</dbReference>
<protein>
    <submittedName>
        <fullName evidence="1">Uncharacterized protein</fullName>
    </submittedName>
</protein>
<accession>A0A1H2R9I1</accession>